<feature type="transmembrane region" description="Helical" evidence="12">
    <location>
        <begin position="159"/>
        <end position="179"/>
    </location>
</feature>
<evidence type="ECO:0000313" key="14">
    <source>
        <dbReference type="EMBL" id="SEV79791.1"/>
    </source>
</evidence>
<evidence type="ECO:0000256" key="5">
    <source>
        <dbReference type="ARBA" id="ARBA00022723"/>
    </source>
</evidence>
<dbReference type="InterPro" id="IPR023298">
    <property type="entry name" value="ATPase_P-typ_TM_dom_sf"/>
</dbReference>
<keyword evidence="4 12" id="KW-0812">Transmembrane</keyword>
<dbReference type="PRINTS" id="PR00119">
    <property type="entry name" value="CATATPASE"/>
</dbReference>
<feature type="transmembrane region" description="Helical" evidence="12">
    <location>
        <begin position="185"/>
        <end position="203"/>
    </location>
</feature>
<proteinExistence type="inferred from homology"/>
<evidence type="ECO:0000256" key="2">
    <source>
        <dbReference type="ARBA" id="ARBA00006024"/>
    </source>
</evidence>
<name>A0A1I0LWU6_9EURY</name>
<dbReference type="SUPFAM" id="SSF55008">
    <property type="entry name" value="HMA, heavy metal-associated domain"/>
    <property type="match status" value="1"/>
</dbReference>
<dbReference type="PANTHER" id="PTHR43520">
    <property type="entry name" value="ATP7, ISOFORM B"/>
    <property type="match status" value="1"/>
</dbReference>
<evidence type="ECO:0000256" key="10">
    <source>
        <dbReference type="ARBA" id="ARBA00023136"/>
    </source>
</evidence>
<dbReference type="GO" id="GO:0005886">
    <property type="term" value="C:plasma membrane"/>
    <property type="evidence" value="ECO:0007669"/>
    <property type="project" value="UniProtKB-SubCell"/>
</dbReference>
<keyword evidence="15" id="KW-1185">Reference proteome</keyword>
<dbReference type="InterPro" id="IPR059000">
    <property type="entry name" value="ATPase_P-type_domA"/>
</dbReference>
<protein>
    <submittedName>
        <fullName evidence="14">Copper-(Or silver)-translocating P-type ATPase</fullName>
    </submittedName>
</protein>
<comment type="similarity">
    <text evidence="2">Belongs to the cation transport ATPase (P-type) (TC 3.A.3) family. Type IB subfamily.</text>
</comment>
<dbReference type="PRINTS" id="PR00943">
    <property type="entry name" value="CUATPASE"/>
</dbReference>
<dbReference type="AlphaFoldDB" id="A0A1I0LWU6"/>
<dbReference type="GO" id="GO:0016887">
    <property type="term" value="F:ATP hydrolysis activity"/>
    <property type="evidence" value="ECO:0007669"/>
    <property type="project" value="InterPro"/>
</dbReference>
<dbReference type="Pfam" id="PF00122">
    <property type="entry name" value="E1-E2_ATPase"/>
    <property type="match status" value="1"/>
</dbReference>
<evidence type="ECO:0000256" key="11">
    <source>
        <dbReference type="SAM" id="MobiDB-lite"/>
    </source>
</evidence>
<dbReference type="Pfam" id="PF00403">
    <property type="entry name" value="HMA"/>
    <property type="match status" value="1"/>
</dbReference>
<dbReference type="InterPro" id="IPR006121">
    <property type="entry name" value="HMA_dom"/>
</dbReference>
<dbReference type="GO" id="GO:0005524">
    <property type="term" value="F:ATP binding"/>
    <property type="evidence" value="ECO:0007669"/>
    <property type="project" value="UniProtKB-KW"/>
</dbReference>
<keyword evidence="5" id="KW-0479">Metal-binding</keyword>
<feature type="transmembrane region" description="Helical" evidence="12">
    <location>
        <begin position="92"/>
        <end position="111"/>
    </location>
</feature>
<dbReference type="PANTHER" id="PTHR43520:SF8">
    <property type="entry name" value="P-TYPE CU(+) TRANSPORTER"/>
    <property type="match status" value="1"/>
</dbReference>
<evidence type="ECO:0000256" key="9">
    <source>
        <dbReference type="ARBA" id="ARBA00022989"/>
    </source>
</evidence>
<dbReference type="InterPro" id="IPR001757">
    <property type="entry name" value="P_typ_ATPase"/>
</dbReference>
<dbReference type="Gene3D" id="3.40.50.1000">
    <property type="entry name" value="HAD superfamily/HAD-like"/>
    <property type="match status" value="1"/>
</dbReference>
<dbReference type="SUPFAM" id="SSF56784">
    <property type="entry name" value="HAD-like"/>
    <property type="match status" value="1"/>
</dbReference>
<dbReference type="SFLD" id="SFLDS00003">
    <property type="entry name" value="Haloacid_Dehalogenase"/>
    <property type="match status" value="1"/>
</dbReference>
<dbReference type="eggNOG" id="arCOG01576">
    <property type="taxonomic scope" value="Archaea"/>
</dbReference>
<feature type="transmembrane region" description="Helical" evidence="12">
    <location>
        <begin position="693"/>
        <end position="709"/>
    </location>
</feature>
<keyword evidence="6" id="KW-0547">Nucleotide-binding</keyword>
<gene>
    <name evidence="14" type="ORF">SAMN05216285_0026</name>
</gene>
<dbReference type="PROSITE" id="PS00154">
    <property type="entry name" value="ATPASE_E1_E2"/>
    <property type="match status" value="1"/>
</dbReference>
<feature type="transmembrane region" description="Helical" evidence="12">
    <location>
        <begin position="123"/>
        <end position="143"/>
    </location>
</feature>
<dbReference type="InterPro" id="IPR044492">
    <property type="entry name" value="P_typ_ATPase_HD_dom"/>
</dbReference>
<dbReference type="NCBIfam" id="TIGR01511">
    <property type="entry name" value="ATPase-IB1_Cu"/>
    <property type="match status" value="1"/>
</dbReference>
<dbReference type="InterPro" id="IPR036412">
    <property type="entry name" value="HAD-like_sf"/>
</dbReference>
<evidence type="ECO:0000256" key="12">
    <source>
        <dbReference type="SAM" id="Phobius"/>
    </source>
</evidence>
<feature type="domain" description="HMA" evidence="13">
    <location>
        <begin position="4"/>
        <end position="70"/>
    </location>
</feature>
<evidence type="ECO:0000256" key="3">
    <source>
        <dbReference type="ARBA" id="ARBA00022475"/>
    </source>
</evidence>
<evidence type="ECO:0000256" key="4">
    <source>
        <dbReference type="ARBA" id="ARBA00022692"/>
    </source>
</evidence>
<keyword evidence="8" id="KW-1278">Translocase</keyword>
<feature type="transmembrane region" description="Helical" evidence="12">
    <location>
        <begin position="339"/>
        <end position="361"/>
    </location>
</feature>
<dbReference type="EMBL" id="FOIS01000001">
    <property type="protein sequence ID" value="SEV79791.1"/>
    <property type="molecule type" value="Genomic_DNA"/>
</dbReference>
<dbReference type="RefSeq" id="WP_049991672.1">
    <property type="nucleotide sequence ID" value="NZ_FOIS01000001.1"/>
</dbReference>
<dbReference type="Pfam" id="PF00702">
    <property type="entry name" value="Hydrolase"/>
    <property type="match status" value="1"/>
</dbReference>
<dbReference type="STRING" id="1202768.SAMN05216285_0026"/>
<evidence type="ECO:0000256" key="7">
    <source>
        <dbReference type="ARBA" id="ARBA00022840"/>
    </source>
</evidence>
<dbReference type="CDD" id="cd00371">
    <property type="entry name" value="HMA"/>
    <property type="match status" value="1"/>
</dbReference>
<organism evidence="14 15">
    <name type="scientific">Natrinema salifodinae</name>
    <dbReference type="NCBI Taxonomy" id="1202768"/>
    <lineage>
        <taxon>Archaea</taxon>
        <taxon>Methanobacteriati</taxon>
        <taxon>Methanobacteriota</taxon>
        <taxon>Stenosarchaea group</taxon>
        <taxon>Halobacteria</taxon>
        <taxon>Halobacteriales</taxon>
        <taxon>Natrialbaceae</taxon>
        <taxon>Natrinema</taxon>
    </lineage>
</organism>
<evidence type="ECO:0000256" key="1">
    <source>
        <dbReference type="ARBA" id="ARBA00004651"/>
    </source>
</evidence>
<dbReference type="NCBIfam" id="TIGR01494">
    <property type="entry name" value="ATPase_P-type"/>
    <property type="match status" value="1"/>
</dbReference>
<dbReference type="InterPro" id="IPR027256">
    <property type="entry name" value="P-typ_ATPase_IB"/>
</dbReference>
<keyword evidence="7" id="KW-0067">ATP-binding</keyword>
<feature type="transmembrane region" description="Helical" evidence="12">
    <location>
        <begin position="381"/>
        <end position="404"/>
    </location>
</feature>
<dbReference type="InterPro" id="IPR023214">
    <property type="entry name" value="HAD_sf"/>
</dbReference>
<sequence>MSTAREQFDVGGMSCSFCAESIRKAYDRTDGVADVDVSLAHEEVLVRYDDDRVSEVDLKDTLRDLGYTVRDPDKRERFREQQAELATGKRRLALAGGASALTAALMGWMIVGTGRFESDSLPMDLVALGLALGTMVGPGRYILEKAYNSLRRGIFNQHVLLEAGALAGLLGGFLGLAVFPAFPTVHFFAVSVFITTYHVLSEYTSLLVRTRASQAVQDLLELRPETARRVADDGTVEEVAVDEIDEGDRVRIKPGEHVPVDGVVREGESTVDESVATGESIPEEKAPGDEVIGGSVTETGTLLVEVTATGSDAFLNQIVHEIEEARAMKPGIVRLADRVLRYFVPGVLAIAALSFLFWVVVPAAWPAGPFGTGPNVQRGAFAALAVLVLGYPCALGMATPLALIRGGGAAANRGVLLRSGDAFQILPEVDRIVFDKTGTITVGEPAVAEIAPLAAETDEEAVLAAATGAEAFSEHPLADAVLECADEREVSSVDPDAFDSVTGKGVRASVDGDEVLVGKPAWLETDGIDASGAAAEIERLQRRGLTVSGVARDGELIGLLGIGDEIKDDAAETVRRLRAAGIAPVMITGDDELTATAVAEAVGIDRVMADVRPDEKRDEIGRLQDAGHRVAMVGDGINDAPALTQADVGIAIGAGTDVAIESADVVLVGERLGGVSDAYEIGRESYRKTKQNLAAAFAFNGLGVAAATTGLVHPVFAMIAMVLSVSAVLANSFAGQLLSGEGVNAAFAVRENRSEDDSPVA</sequence>
<dbReference type="SFLD" id="SFLDG00002">
    <property type="entry name" value="C1.7:_P-type_atpase_like"/>
    <property type="match status" value="1"/>
</dbReference>
<dbReference type="Gene3D" id="3.40.1110.10">
    <property type="entry name" value="Calcium-transporting ATPase, cytoplasmic domain N"/>
    <property type="match status" value="1"/>
</dbReference>
<comment type="subcellular location">
    <subcellularLocation>
        <location evidence="1">Cell membrane</location>
        <topology evidence="1">Multi-pass membrane protein</topology>
    </subcellularLocation>
</comment>
<dbReference type="InterPro" id="IPR023299">
    <property type="entry name" value="ATPase_P-typ_cyto_dom_N"/>
</dbReference>
<dbReference type="GO" id="GO:0043682">
    <property type="term" value="F:P-type divalent copper transporter activity"/>
    <property type="evidence" value="ECO:0007669"/>
    <property type="project" value="TreeGrafter"/>
</dbReference>
<dbReference type="NCBIfam" id="TIGR01525">
    <property type="entry name" value="ATPase-IB_hvy"/>
    <property type="match status" value="1"/>
</dbReference>
<keyword evidence="9 12" id="KW-1133">Transmembrane helix</keyword>
<evidence type="ECO:0000256" key="6">
    <source>
        <dbReference type="ARBA" id="ARBA00022741"/>
    </source>
</evidence>
<dbReference type="Gene3D" id="3.30.70.100">
    <property type="match status" value="1"/>
</dbReference>
<dbReference type="GO" id="GO:0005507">
    <property type="term" value="F:copper ion binding"/>
    <property type="evidence" value="ECO:0007669"/>
    <property type="project" value="TreeGrafter"/>
</dbReference>
<evidence type="ECO:0000256" key="8">
    <source>
        <dbReference type="ARBA" id="ARBA00022967"/>
    </source>
</evidence>
<dbReference type="SUPFAM" id="SSF81653">
    <property type="entry name" value="Calcium ATPase, transduction domain A"/>
    <property type="match status" value="1"/>
</dbReference>
<keyword evidence="3" id="KW-1003">Cell membrane</keyword>
<dbReference type="InterPro" id="IPR008250">
    <property type="entry name" value="ATPase_P-typ_transduc_dom_A_sf"/>
</dbReference>
<dbReference type="InterPro" id="IPR036163">
    <property type="entry name" value="HMA_dom_sf"/>
</dbReference>
<dbReference type="SUPFAM" id="SSF81665">
    <property type="entry name" value="Calcium ATPase, transmembrane domain M"/>
    <property type="match status" value="1"/>
</dbReference>
<dbReference type="Proteomes" id="UP000183275">
    <property type="component" value="Unassembled WGS sequence"/>
</dbReference>
<reference evidence="15" key="1">
    <citation type="submission" date="2016-10" db="EMBL/GenBank/DDBJ databases">
        <authorList>
            <person name="Varghese N."/>
        </authorList>
    </citation>
    <scope>NUCLEOTIDE SEQUENCE [LARGE SCALE GENOMIC DNA]</scope>
    <source>
        <strain evidence="15">CGMCC 1.12284</strain>
    </source>
</reference>
<dbReference type="InterPro" id="IPR018303">
    <property type="entry name" value="ATPase_P-typ_P_site"/>
</dbReference>
<evidence type="ECO:0000259" key="13">
    <source>
        <dbReference type="PROSITE" id="PS50846"/>
    </source>
</evidence>
<dbReference type="Gene3D" id="2.70.150.10">
    <property type="entry name" value="Calcium-transporting ATPase, cytoplasmic transduction domain A"/>
    <property type="match status" value="1"/>
</dbReference>
<evidence type="ECO:0000313" key="15">
    <source>
        <dbReference type="Proteomes" id="UP000183275"/>
    </source>
</evidence>
<keyword evidence="10 12" id="KW-0472">Membrane</keyword>
<dbReference type="FunFam" id="2.70.150.10:FF:000020">
    <property type="entry name" value="Copper-exporting P-type ATPase A"/>
    <property type="match status" value="1"/>
</dbReference>
<feature type="region of interest" description="Disordered" evidence="11">
    <location>
        <begin position="269"/>
        <end position="292"/>
    </location>
</feature>
<dbReference type="PROSITE" id="PS50846">
    <property type="entry name" value="HMA_2"/>
    <property type="match status" value="1"/>
</dbReference>
<dbReference type="OrthoDB" id="8588at2157"/>
<dbReference type="SFLD" id="SFLDF00027">
    <property type="entry name" value="p-type_atpase"/>
    <property type="match status" value="1"/>
</dbReference>
<feature type="transmembrane region" description="Helical" evidence="12">
    <location>
        <begin position="715"/>
        <end position="734"/>
    </location>
</feature>
<accession>A0A1I0LWU6</accession>
<dbReference type="GO" id="GO:0055070">
    <property type="term" value="P:copper ion homeostasis"/>
    <property type="evidence" value="ECO:0007669"/>
    <property type="project" value="TreeGrafter"/>
</dbReference>